<sequence>MARRRLSTQHCRCTKKTACGRRFKGFPGVTPCPHCGAAGRLDKWADAKPWKKRDRLCYCSAYNWGAYGSPHREGYGECYYAPRIEDDTQETDAGLRRAG</sequence>
<evidence type="ECO:0000313" key="2">
    <source>
        <dbReference type="EMBL" id="QJB05203.1"/>
    </source>
</evidence>
<protein>
    <submittedName>
        <fullName evidence="1">Uncharacterized protein</fullName>
    </submittedName>
</protein>
<dbReference type="EMBL" id="MT143709">
    <property type="protein sequence ID" value="QJB01444.1"/>
    <property type="molecule type" value="Genomic_DNA"/>
</dbReference>
<proteinExistence type="predicted"/>
<dbReference type="EMBL" id="MT143896">
    <property type="protein sequence ID" value="QJB05203.1"/>
    <property type="molecule type" value="Genomic_DNA"/>
</dbReference>
<evidence type="ECO:0000313" key="1">
    <source>
        <dbReference type="EMBL" id="QJB01444.1"/>
    </source>
</evidence>
<organism evidence="1">
    <name type="scientific">viral metagenome</name>
    <dbReference type="NCBI Taxonomy" id="1070528"/>
    <lineage>
        <taxon>unclassified sequences</taxon>
        <taxon>metagenomes</taxon>
        <taxon>organismal metagenomes</taxon>
    </lineage>
</organism>
<accession>A0A6M3M311</accession>
<gene>
    <name evidence="1" type="ORF">MM171A00102_0003</name>
    <name evidence="2" type="ORF">MM171B00096_0013</name>
</gene>
<name>A0A6M3M311_9ZZZZ</name>
<reference evidence="1" key="1">
    <citation type="submission" date="2020-03" db="EMBL/GenBank/DDBJ databases">
        <title>The deep terrestrial virosphere.</title>
        <authorList>
            <person name="Holmfeldt K."/>
            <person name="Nilsson E."/>
            <person name="Simone D."/>
            <person name="Lopez-Fernandez M."/>
            <person name="Wu X."/>
            <person name="de Brujin I."/>
            <person name="Lundin D."/>
            <person name="Andersson A."/>
            <person name="Bertilsson S."/>
            <person name="Dopson M."/>
        </authorList>
    </citation>
    <scope>NUCLEOTIDE SEQUENCE</scope>
    <source>
        <strain evidence="1">MM171A00102</strain>
        <strain evidence="2">MM171B00096</strain>
    </source>
</reference>
<dbReference type="AlphaFoldDB" id="A0A6M3M311"/>